<keyword evidence="3" id="KW-0234">DNA repair</keyword>
<dbReference type="AlphaFoldDB" id="K0KZS2"/>
<dbReference type="GO" id="GO:0034974">
    <property type="term" value="C:Swi5-Swi2 complex"/>
    <property type="evidence" value="ECO:0007669"/>
    <property type="project" value="TreeGrafter"/>
</dbReference>
<feature type="coiled-coil region" evidence="4">
    <location>
        <begin position="3"/>
        <end position="37"/>
    </location>
</feature>
<dbReference type="GO" id="GO:0010772">
    <property type="term" value="P:meiotic DNA recombinase assembly involved in reciprocal meiotic recombination"/>
    <property type="evidence" value="ECO:0007669"/>
    <property type="project" value="TreeGrafter"/>
</dbReference>
<dbReference type="InParanoid" id="K0KZS2"/>
<sequence>MPNTPIQDRIQNKSKELEQLQQESNNLILELEHQTSINPEEIVKSHILGLKKYNELKDVAMGLITMIADQRQLKISDILKEMEVEKDEK</sequence>
<dbReference type="GO" id="GO:0000709">
    <property type="term" value="P:meiotic joint molecule formation"/>
    <property type="evidence" value="ECO:0007669"/>
    <property type="project" value="TreeGrafter"/>
</dbReference>
<dbReference type="GO" id="GO:0032798">
    <property type="term" value="C:Swi5-Sfr1 complex"/>
    <property type="evidence" value="ECO:0007669"/>
    <property type="project" value="TreeGrafter"/>
</dbReference>
<reference evidence="5 6" key="1">
    <citation type="journal article" date="2012" name="Eukaryot. Cell">
        <title>Draft genome sequence of Wickerhamomyces ciferrii NRRL Y-1031 F-60-10.</title>
        <authorList>
            <person name="Schneider J."/>
            <person name="Andrea H."/>
            <person name="Blom J."/>
            <person name="Jaenicke S."/>
            <person name="Ruckert C."/>
            <person name="Schorsch C."/>
            <person name="Szczepanowski R."/>
            <person name="Farwick M."/>
            <person name="Goesmann A."/>
            <person name="Puhler A."/>
            <person name="Schaffer S."/>
            <person name="Tauch A."/>
            <person name="Kohler T."/>
            <person name="Brinkrolf K."/>
        </authorList>
    </citation>
    <scope>NUCLEOTIDE SEQUENCE [LARGE SCALE GENOMIC DNA]</scope>
    <source>
        <strain evidence="6">ATCC 14091 / BCRC 22168 / CBS 111 / JCM 3599 / NBRC 0793 / NRRL Y-1031 F-60-10</strain>
    </source>
</reference>
<keyword evidence="4" id="KW-0175">Coiled coil</keyword>
<evidence type="ECO:0000313" key="5">
    <source>
        <dbReference type="EMBL" id="CCH46834.1"/>
    </source>
</evidence>
<dbReference type="FunCoup" id="K0KZS2">
    <property type="interactions" value="15"/>
</dbReference>
<keyword evidence="2" id="KW-0227">DNA damage</keyword>
<accession>K0KZS2</accession>
<protein>
    <submittedName>
        <fullName evidence="5">Uncharacterized protein</fullName>
    </submittedName>
</protein>
<name>K0KZS2_WICCF</name>
<keyword evidence="6" id="KW-1185">Reference proteome</keyword>
<dbReference type="PANTHER" id="PTHR28529">
    <property type="entry name" value="DNA REPAIR PROTEIN SWI5 HOMOLOG"/>
    <property type="match status" value="1"/>
</dbReference>
<dbReference type="STRING" id="1206466.K0KZS2"/>
<dbReference type="Gene3D" id="1.20.5.170">
    <property type="match status" value="1"/>
</dbReference>
<evidence type="ECO:0000313" key="6">
    <source>
        <dbReference type="Proteomes" id="UP000009328"/>
    </source>
</evidence>
<evidence type="ECO:0000256" key="4">
    <source>
        <dbReference type="SAM" id="Coils"/>
    </source>
</evidence>
<dbReference type="InterPro" id="IPR010760">
    <property type="entry name" value="DNA-repair_Swi5"/>
</dbReference>
<evidence type="ECO:0000256" key="2">
    <source>
        <dbReference type="ARBA" id="ARBA00022763"/>
    </source>
</evidence>
<proteinExistence type="inferred from homology"/>
<dbReference type="Pfam" id="PF07061">
    <property type="entry name" value="Swi5"/>
    <property type="match status" value="1"/>
</dbReference>
<evidence type="ECO:0000256" key="3">
    <source>
        <dbReference type="ARBA" id="ARBA00023204"/>
    </source>
</evidence>
<comment type="similarity">
    <text evidence="1">Belongs to the SWI5/SAE3 family.</text>
</comment>
<dbReference type="Proteomes" id="UP000009328">
    <property type="component" value="Unassembled WGS sequence"/>
</dbReference>
<organism evidence="5 6">
    <name type="scientific">Wickerhamomyces ciferrii (strain ATCC 14091 / BCRC 22168 / CBS 111 / JCM 3599 / NBRC 0793 / NRRL Y-1031 F-60-10)</name>
    <name type="common">Yeast</name>
    <name type="synonym">Pichia ciferrii</name>
    <dbReference type="NCBI Taxonomy" id="1206466"/>
    <lineage>
        <taxon>Eukaryota</taxon>
        <taxon>Fungi</taxon>
        <taxon>Dikarya</taxon>
        <taxon>Ascomycota</taxon>
        <taxon>Saccharomycotina</taxon>
        <taxon>Saccharomycetes</taxon>
        <taxon>Phaffomycetales</taxon>
        <taxon>Wickerhamomycetaceae</taxon>
        <taxon>Wickerhamomyces</taxon>
    </lineage>
</organism>
<dbReference type="eggNOG" id="ENOG502SBQH">
    <property type="taxonomic scope" value="Eukaryota"/>
</dbReference>
<comment type="caution">
    <text evidence="5">The sequence shown here is derived from an EMBL/GenBank/DDBJ whole genome shotgun (WGS) entry which is preliminary data.</text>
</comment>
<dbReference type="EMBL" id="CAIF01000276">
    <property type="protein sequence ID" value="CCH46834.1"/>
    <property type="molecule type" value="Genomic_DNA"/>
</dbReference>
<dbReference type="PANTHER" id="PTHR28529:SF2">
    <property type="entry name" value="DNA REPAIR PROTEIN SWI5 HOMOLOG"/>
    <property type="match status" value="1"/>
</dbReference>
<dbReference type="HOGENOM" id="CLU_2184348_0_0_1"/>
<evidence type="ECO:0000256" key="1">
    <source>
        <dbReference type="ARBA" id="ARBA00008060"/>
    </source>
</evidence>
<gene>
    <name evidence="5" type="ORF">BN7_6435</name>
</gene>